<proteinExistence type="predicted"/>
<accession>A0A8G1QYU5</accession>
<dbReference type="RefSeq" id="XP_025513299.1">
    <property type="nucleotide sequence ID" value="XM_025665722.1"/>
</dbReference>
<keyword evidence="2" id="KW-1185">Reference proteome</keyword>
<dbReference type="GeneID" id="37169124"/>
<dbReference type="Proteomes" id="UP000249526">
    <property type="component" value="Unassembled WGS sequence"/>
</dbReference>
<protein>
    <submittedName>
        <fullName evidence="1">Uncharacterized protein</fullName>
    </submittedName>
</protein>
<evidence type="ECO:0000313" key="1">
    <source>
        <dbReference type="EMBL" id="RAH55377.1"/>
    </source>
</evidence>
<dbReference type="EMBL" id="KZ825069">
    <property type="protein sequence ID" value="RAH55377.1"/>
    <property type="molecule type" value="Genomic_DNA"/>
</dbReference>
<evidence type="ECO:0000313" key="2">
    <source>
        <dbReference type="Proteomes" id="UP000249526"/>
    </source>
</evidence>
<sequence length="141" mass="16119">MTAYPSFSVVSRRPKFFFMGLVLSLIFLDPAQIRFFLCTSISLMVLAPELYRWEWHMTISNSSILVTYQRWSRCSVFFSNCLIVLISPRLISLWRFAYPVNSRGPDVECTRHHGDGARPGITLVTNDVSPFIIPIDLNGAL</sequence>
<dbReference type="AlphaFoldDB" id="A0A8G1QYU5"/>
<gene>
    <name evidence="1" type="ORF">BO85DRAFT_83951</name>
</gene>
<organism evidence="1 2">
    <name type="scientific">Aspergillus piperis CBS 112811</name>
    <dbReference type="NCBI Taxonomy" id="1448313"/>
    <lineage>
        <taxon>Eukaryota</taxon>
        <taxon>Fungi</taxon>
        <taxon>Dikarya</taxon>
        <taxon>Ascomycota</taxon>
        <taxon>Pezizomycotina</taxon>
        <taxon>Eurotiomycetes</taxon>
        <taxon>Eurotiomycetidae</taxon>
        <taxon>Eurotiales</taxon>
        <taxon>Aspergillaceae</taxon>
        <taxon>Aspergillus</taxon>
        <taxon>Aspergillus subgen. Circumdati</taxon>
    </lineage>
</organism>
<reference evidence="1 2" key="1">
    <citation type="submission" date="2018-02" db="EMBL/GenBank/DDBJ databases">
        <title>The genomes of Aspergillus section Nigri reveals drivers in fungal speciation.</title>
        <authorList>
            <consortium name="DOE Joint Genome Institute"/>
            <person name="Vesth T.C."/>
            <person name="Nybo J."/>
            <person name="Theobald S."/>
            <person name="Brandl J."/>
            <person name="Frisvad J.C."/>
            <person name="Nielsen K.F."/>
            <person name="Lyhne E.K."/>
            <person name="Kogle M.E."/>
            <person name="Kuo A."/>
            <person name="Riley R."/>
            <person name="Clum A."/>
            <person name="Nolan M."/>
            <person name="Lipzen A."/>
            <person name="Salamov A."/>
            <person name="Henrissat B."/>
            <person name="Wiebenga A."/>
            <person name="De vries R.P."/>
            <person name="Grigoriev I.V."/>
            <person name="Mortensen U.H."/>
            <person name="Andersen M.R."/>
            <person name="Baker S.E."/>
        </authorList>
    </citation>
    <scope>NUCLEOTIDE SEQUENCE [LARGE SCALE GENOMIC DNA]</scope>
    <source>
        <strain evidence="1 2">CBS 112811</strain>
    </source>
</reference>
<name>A0A8G1QYU5_9EURO</name>